<dbReference type="InterPro" id="IPR001138">
    <property type="entry name" value="Zn2Cys6_DnaBD"/>
</dbReference>
<accession>A0AAJ0BE96</accession>
<keyword evidence="8" id="KW-1185">Reference proteome</keyword>
<feature type="domain" description="Zn(2)-C6 fungal-type" evidence="6">
    <location>
        <begin position="8"/>
        <end position="37"/>
    </location>
</feature>
<dbReference type="Pfam" id="PF00172">
    <property type="entry name" value="Zn_clus"/>
    <property type="match status" value="1"/>
</dbReference>
<name>A0AAJ0BE96_9PEZI</name>
<evidence type="ECO:0000256" key="5">
    <source>
        <dbReference type="ARBA" id="ARBA00023242"/>
    </source>
</evidence>
<evidence type="ECO:0000313" key="8">
    <source>
        <dbReference type="Proteomes" id="UP001239445"/>
    </source>
</evidence>
<dbReference type="Gene3D" id="4.10.240.10">
    <property type="entry name" value="Zn(2)-C6 fungal-type DNA-binding domain"/>
    <property type="match status" value="1"/>
</dbReference>
<proteinExistence type="predicted"/>
<organism evidence="7 8">
    <name type="scientific">Echria macrotheca</name>
    <dbReference type="NCBI Taxonomy" id="438768"/>
    <lineage>
        <taxon>Eukaryota</taxon>
        <taxon>Fungi</taxon>
        <taxon>Dikarya</taxon>
        <taxon>Ascomycota</taxon>
        <taxon>Pezizomycotina</taxon>
        <taxon>Sordariomycetes</taxon>
        <taxon>Sordariomycetidae</taxon>
        <taxon>Sordariales</taxon>
        <taxon>Schizotheciaceae</taxon>
        <taxon>Echria</taxon>
    </lineage>
</organism>
<protein>
    <recommendedName>
        <fullName evidence="6">Zn(2)-C6 fungal-type domain-containing protein</fullName>
    </recommendedName>
</protein>
<evidence type="ECO:0000256" key="2">
    <source>
        <dbReference type="ARBA" id="ARBA00022833"/>
    </source>
</evidence>
<comment type="caution">
    <text evidence="7">The sequence shown here is derived from an EMBL/GenBank/DDBJ whole genome shotgun (WGS) entry which is preliminary data.</text>
</comment>
<dbReference type="SUPFAM" id="SSF57701">
    <property type="entry name" value="Zn2/Cys6 DNA-binding domain"/>
    <property type="match status" value="1"/>
</dbReference>
<keyword evidence="2" id="KW-0862">Zinc</keyword>
<keyword evidence="1" id="KW-0479">Metal-binding</keyword>
<evidence type="ECO:0000313" key="7">
    <source>
        <dbReference type="EMBL" id="KAK1754281.1"/>
    </source>
</evidence>
<gene>
    <name evidence="7" type="ORF">QBC47DRAFT_40691</name>
</gene>
<dbReference type="Proteomes" id="UP001239445">
    <property type="component" value="Unassembled WGS sequence"/>
</dbReference>
<evidence type="ECO:0000256" key="4">
    <source>
        <dbReference type="ARBA" id="ARBA00023163"/>
    </source>
</evidence>
<dbReference type="EMBL" id="MU839836">
    <property type="protein sequence ID" value="KAK1754281.1"/>
    <property type="molecule type" value="Genomic_DNA"/>
</dbReference>
<dbReference type="PANTHER" id="PTHR47660:SF3">
    <property type="entry name" value="FINGER DOMAIN PROTEIN, PUTATIVE (AFU_ORTHOLOGUE AFUA_4G03310)-RELATED"/>
    <property type="match status" value="1"/>
</dbReference>
<sequence>MPISRKKACSACRESKSRCNLALPCSRCSERGFRCLYANESRPAWPYPATRTLQAVAATPSPDTLTLGGWDSATRGPLFDDGIWDSPPTVTDDLWSGVLGDFSTVQVTPSLDSTTISGARPNSSLSPRKPANPEAYLTSRVIYGQLTSYPKLLIDGRGRLPPFIFPMCILDGESMDECRLRGNGNHTCLPGTLAICVSLLHMFYNRTPASADYVWKTIYDFQRSLQPKIAALDTRELVEALQAMVLFILIQASDIQSAHKNYPASLISTVREIGVRLHELEFYQERVSHGQGSESRRDWTLRESARRTLCVLYMVETVFEVIISYQTTLSDCQGCGRIPLPAERALWEPVDHATWISKYSELTRRAVVRSSSATLTISTLKRLCRRGSTLTEGASERDLDGGSRLEELDYWCEMADEFGTLVWMSAMIDRAP</sequence>
<keyword evidence="3" id="KW-0805">Transcription regulation</keyword>
<dbReference type="PROSITE" id="PS50048">
    <property type="entry name" value="ZN2_CY6_FUNGAL_2"/>
    <property type="match status" value="1"/>
</dbReference>
<keyword evidence="4" id="KW-0804">Transcription</keyword>
<dbReference type="PROSITE" id="PS00463">
    <property type="entry name" value="ZN2_CY6_FUNGAL_1"/>
    <property type="match status" value="1"/>
</dbReference>
<evidence type="ECO:0000259" key="6">
    <source>
        <dbReference type="PROSITE" id="PS50048"/>
    </source>
</evidence>
<dbReference type="AlphaFoldDB" id="A0AAJ0BE96"/>
<dbReference type="CDD" id="cd00067">
    <property type="entry name" value="GAL4"/>
    <property type="match status" value="1"/>
</dbReference>
<reference evidence="7" key="1">
    <citation type="submission" date="2023-06" db="EMBL/GenBank/DDBJ databases">
        <title>Genome-scale phylogeny and comparative genomics of the fungal order Sordariales.</title>
        <authorList>
            <consortium name="Lawrence Berkeley National Laboratory"/>
            <person name="Hensen N."/>
            <person name="Bonometti L."/>
            <person name="Westerberg I."/>
            <person name="Brannstrom I.O."/>
            <person name="Guillou S."/>
            <person name="Cros-Aarteil S."/>
            <person name="Calhoun S."/>
            <person name="Haridas S."/>
            <person name="Kuo A."/>
            <person name="Mondo S."/>
            <person name="Pangilinan J."/>
            <person name="Riley R."/>
            <person name="Labutti K."/>
            <person name="Andreopoulos B."/>
            <person name="Lipzen A."/>
            <person name="Chen C."/>
            <person name="Yanf M."/>
            <person name="Daum C."/>
            <person name="Ng V."/>
            <person name="Clum A."/>
            <person name="Steindorff A."/>
            <person name="Ohm R."/>
            <person name="Martin F."/>
            <person name="Silar P."/>
            <person name="Natvig D."/>
            <person name="Lalanne C."/>
            <person name="Gautier V."/>
            <person name="Ament-Velasquez S.L."/>
            <person name="Kruys A."/>
            <person name="Hutchinson M.I."/>
            <person name="Powell A.J."/>
            <person name="Barry K."/>
            <person name="Miller A.N."/>
            <person name="Grigoriev I.V."/>
            <person name="Debuchy R."/>
            <person name="Gladieux P."/>
            <person name="Thoren M.H."/>
            <person name="Johannesson H."/>
        </authorList>
    </citation>
    <scope>NUCLEOTIDE SEQUENCE</scope>
    <source>
        <strain evidence="7">PSN4</strain>
    </source>
</reference>
<dbReference type="PANTHER" id="PTHR47660">
    <property type="entry name" value="TRANSCRIPTION FACTOR WITH C2H2 AND ZN(2)-CYS(6) DNA BINDING DOMAIN (EUROFUNG)-RELATED-RELATED"/>
    <property type="match status" value="1"/>
</dbReference>
<keyword evidence="5" id="KW-0539">Nucleus</keyword>
<dbReference type="SMART" id="SM00066">
    <property type="entry name" value="GAL4"/>
    <property type="match status" value="1"/>
</dbReference>
<dbReference type="InterPro" id="IPR036864">
    <property type="entry name" value="Zn2-C6_fun-type_DNA-bd_sf"/>
</dbReference>
<dbReference type="GO" id="GO:0000981">
    <property type="term" value="F:DNA-binding transcription factor activity, RNA polymerase II-specific"/>
    <property type="evidence" value="ECO:0007669"/>
    <property type="project" value="InterPro"/>
</dbReference>
<dbReference type="GO" id="GO:0008270">
    <property type="term" value="F:zinc ion binding"/>
    <property type="evidence" value="ECO:0007669"/>
    <property type="project" value="InterPro"/>
</dbReference>
<evidence type="ECO:0000256" key="3">
    <source>
        <dbReference type="ARBA" id="ARBA00023015"/>
    </source>
</evidence>
<evidence type="ECO:0000256" key="1">
    <source>
        <dbReference type="ARBA" id="ARBA00022723"/>
    </source>
</evidence>